<accession>A0A103Y377</accession>
<dbReference type="AlphaFoldDB" id="A0A103Y377"/>
<dbReference type="PANTHER" id="PTHR18898">
    <property type="entry name" value="NUCLEOPROTEIN TPR-RELATED"/>
    <property type="match status" value="1"/>
</dbReference>
<evidence type="ECO:0000313" key="2">
    <source>
        <dbReference type="Proteomes" id="UP000243975"/>
    </source>
</evidence>
<dbReference type="EMBL" id="LEKV01002816">
    <property type="protein sequence ID" value="KVI01675.1"/>
    <property type="molecule type" value="Genomic_DNA"/>
</dbReference>
<dbReference type="GO" id="GO:0005643">
    <property type="term" value="C:nuclear pore"/>
    <property type="evidence" value="ECO:0007669"/>
    <property type="project" value="TreeGrafter"/>
</dbReference>
<dbReference type="GO" id="GO:0017056">
    <property type="term" value="F:structural constituent of nuclear pore"/>
    <property type="evidence" value="ECO:0007669"/>
    <property type="project" value="TreeGrafter"/>
</dbReference>
<organism evidence="1 2">
    <name type="scientific">Cynara cardunculus var. scolymus</name>
    <name type="common">Globe artichoke</name>
    <name type="synonym">Cynara scolymus</name>
    <dbReference type="NCBI Taxonomy" id="59895"/>
    <lineage>
        <taxon>Eukaryota</taxon>
        <taxon>Viridiplantae</taxon>
        <taxon>Streptophyta</taxon>
        <taxon>Embryophyta</taxon>
        <taxon>Tracheophyta</taxon>
        <taxon>Spermatophyta</taxon>
        <taxon>Magnoliopsida</taxon>
        <taxon>eudicotyledons</taxon>
        <taxon>Gunneridae</taxon>
        <taxon>Pentapetalae</taxon>
        <taxon>asterids</taxon>
        <taxon>campanulids</taxon>
        <taxon>Asterales</taxon>
        <taxon>Asteraceae</taxon>
        <taxon>Carduoideae</taxon>
        <taxon>Cardueae</taxon>
        <taxon>Carduinae</taxon>
        <taxon>Cynara</taxon>
    </lineage>
</organism>
<reference evidence="1 2" key="1">
    <citation type="journal article" date="2016" name="Sci. Rep.">
        <title>The genome sequence of the outbreeding globe artichoke constructed de novo incorporating a phase-aware low-pass sequencing strategy of F1 progeny.</title>
        <authorList>
            <person name="Scaglione D."/>
            <person name="Reyes-Chin-Wo S."/>
            <person name="Acquadro A."/>
            <person name="Froenicke L."/>
            <person name="Portis E."/>
            <person name="Beitel C."/>
            <person name="Tirone M."/>
            <person name="Mauro R."/>
            <person name="Lo Monaco A."/>
            <person name="Mauromicale G."/>
            <person name="Faccioli P."/>
            <person name="Cattivelli L."/>
            <person name="Rieseberg L."/>
            <person name="Michelmore R."/>
            <person name="Lanteri S."/>
        </authorList>
    </citation>
    <scope>NUCLEOTIDE SEQUENCE [LARGE SCALE GENOMIC DNA]</scope>
    <source>
        <strain evidence="1">2C</strain>
    </source>
</reference>
<dbReference type="PANTHER" id="PTHR18898:SF2">
    <property type="entry name" value="NUCLEOPROTEIN TPR"/>
    <property type="match status" value="1"/>
</dbReference>
<keyword evidence="2" id="KW-1185">Reference proteome</keyword>
<evidence type="ECO:0000313" key="1">
    <source>
        <dbReference type="EMBL" id="KVI01675.1"/>
    </source>
</evidence>
<name>A0A103Y377_CYNCS</name>
<gene>
    <name evidence="1" type="ORF">Ccrd_020046</name>
</gene>
<dbReference type="GO" id="GO:0006406">
    <property type="term" value="P:mRNA export from nucleus"/>
    <property type="evidence" value="ECO:0007669"/>
    <property type="project" value="TreeGrafter"/>
</dbReference>
<dbReference type="STRING" id="59895.A0A103Y377"/>
<proteinExistence type="predicted"/>
<dbReference type="Proteomes" id="UP000243975">
    <property type="component" value="Unassembled WGS sequence"/>
</dbReference>
<dbReference type="Gramene" id="KVI01675">
    <property type="protein sequence ID" value="KVI01675"/>
    <property type="gene ID" value="Ccrd_020046"/>
</dbReference>
<protein>
    <submittedName>
        <fullName evidence="1">Tetratricopeptide, MLP1/MLP2-like protein</fullName>
    </submittedName>
</protein>
<sequence length="251" mass="28669">MITRSVLHILFSQRKIMICVLYQHILFLTYQLNTGSGYCFLFHPDSSLRECNQVAVDLDVDLDIAFVVFAFEYDHKYQTDGRVTLYIKKLSLQLFNLIPHSLHLSCNWITIHNSFVLNVPSLMAYFNLLKGISSCLVVLAVKNFNAHGSDDLCFLLSTRAGGLDSELRRLSDLLRTKNEELKSKWETEKLVLGEVKDKAEKKFHEITEQNKILHDQLEALPIKVAGKNHGSSAEFFGLLNCSKSFIFCSVF</sequence>
<comment type="caution">
    <text evidence="1">The sequence shown here is derived from an EMBL/GenBank/DDBJ whole genome shotgun (WGS) entry which is preliminary data.</text>
</comment>